<feature type="domain" description="NAA35-like N-terminal" evidence="2">
    <location>
        <begin position="1"/>
        <end position="135"/>
    </location>
</feature>
<evidence type="ECO:0000313" key="3">
    <source>
        <dbReference type="EMBL" id="RSH86532.1"/>
    </source>
</evidence>
<dbReference type="OrthoDB" id="269405at2759"/>
<dbReference type="PANTHER" id="PTHR21373:SF0">
    <property type="entry name" value="N-ALPHA-ACETYLTRANSFERASE 35, NATC AUXILIARY SUBUNIT"/>
    <property type="match status" value="1"/>
</dbReference>
<feature type="compositionally biased region" description="Low complexity" evidence="1">
    <location>
        <begin position="562"/>
        <end position="572"/>
    </location>
</feature>
<reference evidence="3 4" key="1">
    <citation type="submission" date="2018-11" db="EMBL/GenBank/DDBJ databases">
        <title>Genome sequence of Apiotrichum porosum DSM 27194.</title>
        <authorList>
            <person name="Aliyu H."/>
            <person name="Gorte O."/>
            <person name="Ochsenreither K."/>
        </authorList>
    </citation>
    <scope>NUCLEOTIDE SEQUENCE [LARGE SCALE GENOMIC DNA]</scope>
    <source>
        <strain evidence="3 4">DSM 27194</strain>
    </source>
</reference>
<keyword evidence="4" id="KW-1185">Reference proteome</keyword>
<protein>
    <recommendedName>
        <fullName evidence="2">NAA35-like N-terminal domain-containing protein</fullName>
    </recommendedName>
</protein>
<dbReference type="InterPro" id="IPR007244">
    <property type="entry name" value="Naa35_N"/>
</dbReference>
<dbReference type="RefSeq" id="XP_028479317.1">
    <property type="nucleotide sequence ID" value="XM_028620345.1"/>
</dbReference>
<dbReference type="Proteomes" id="UP000279236">
    <property type="component" value="Unassembled WGS sequence"/>
</dbReference>
<dbReference type="AlphaFoldDB" id="A0A427Y638"/>
<dbReference type="GO" id="GO:0031417">
    <property type="term" value="C:NatC complex"/>
    <property type="evidence" value="ECO:0007669"/>
    <property type="project" value="InterPro"/>
</dbReference>
<dbReference type="InterPro" id="IPR057983">
    <property type="entry name" value="NAA35-like_N"/>
</dbReference>
<proteinExistence type="predicted"/>
<evidence type="ECO:0000256" key="1">
    <source>
        <dbReference type="SAM" id="MobiDB-lite"/>
    </source>
</evidence>
<accession>A0A427Y638</accession>
<name>A0A427Y638_9TREE</name>
<dbReference type="Pfam" id="PF04112">
    <property type="entry name" value="Mak10"/>
    <property type="match status" value="1"/>
</dbReference>
<dbReference type="STRING" id="105984.A0A427Y638"/>
<dbReference type="EMBL" id="RSCE01000002">
    <property type="protein sequence ID" value="RSH86532.1"/>
    <property type="molecule type" value="Genomic_DNA"/>
</dbReference>
<evidence type="ECO:0000313" key="4">
    <source>
        <dbReference type="Proteomes" id="UP000279236"/>
    </source>
</evidence>
<organism evidence="3 4">
    <name type="scientific">Apiotrichum porosum</name>
    <dbReference type="NCBI Taxonomy" id="105984"/>
    <lineage>
        <taxon>Eukaryota</taxon>
        <taxon>Fungi</taxon>
        <taxon>Dikarya</taxon>
        <taxon>Basidiomycota</taxon>
        <taxon>Agaricomycotina</taxon>
        <taxon>Tremellomycetes</taxon>
        <taxon>Trichosporonales</taxon>
        <taxon>Trichosporonaceae</taxon>
        <taxon>Apiotrichum</taxon>
    </lineage>
</organism>
<gene>
    <name evidence="3" type="ORF">EHS24_004799</name>
</gene>
<evidence type="ECO:0000259" key="2">
    <source>
        <dbReference type="Pfam" id="PF04112"/>
    </source>
</evidence>
<comment type="caution">
    <text evidence="3">The sequence shown here is derived from an EMBL/GenBank/DDBJ whole genome shotgun (WGS) entry which is preliminary data.</text>
</comment>
<feature type="region of interest" description="Disordered" evidence="1">
    <location>
        <begin position="557"/>
        <end position="579"/>
    </location>
</feature>
<sequence length="579" mass="63634">MMDPAMDWGTNFAPKGEFDPSAALSPAQLVWVMDEMAARELAWHRGGTMAQTLFTSLHYHNALDLAPNISPRDESFPIVETSCVALRAFVLAYAKSIELAYYLLLDGGAVARDGEDIWLDPYGIPLDTTESPEEVVGYVEGVIRWLLADEERMFDPAWGQIVLRLRFRKLHPTQHAPASAFYTSPQSVPWAFDAVTPFLRQSMPLPSLSIPGHSETWEAMTLAASQLESCSAIVRLDLERREQFLRTRVVGMLPIVRTLYKTILCDVANRDEMVDEWLTNAGHPRHILAIVDAEVTGPTDRRSYSLWRDIVAGTLALNLTTSLCNPSRRRRALSHLSRTWSDQAAAAARLSHYPQVAALIPALHARALDAELHAAILAWPLGLVSAAEARMTWWWILLLAKARKGINVSGWERRWAGVWAAVASGMLLLYTALPVSKENVTLPQFVLRHKIVLGTASPPLKPTPSAWNSARTALDANSNPMSTLPLARAWLEEALKLLPAVGTRELDIAGLKSDLAANIEVLKGAPDEQVAWVPWSAKERDGESGVIHRLAQRPLPSTAPSAAAAGAGAGWDAGEDEYS</sequence>
<dbReference type="PANTHER" id="PTHR21373">
    <property type="entry name" value="GLUCOSE REPRESSIBLE PROTEIN MAK10"/>
    <property type="match status" value="1"/>
</dbReference>
<dbReference type="GeneID" id="39589342"/>